<organism evidence="1">
    <name type="scientific">Rhizophora mucronata</name>
    <name type="common">Asiatic mangrove</name>
    <dbReference type="NCBI Taxonomy" id="61149"/>
    <lineage>
        <taxon>Eukaryota</taxon>
        <taxon>Viridiplantae</taxon>
        <taxon>Streptophyta</taxon>
        <taxon>Embryophyta</taxon>
        <taxon>Tracheophyta</taxon>
        <taxon>Spermatophyta</taxon>
        <taxon>Magnoliopsida</taxon>
        <taxon>eudicotyledons</taxon>
        <taxon>Gunneridae</taxon>
        <taxon>Pentapetalae</taxon>
        <taxon>rosids</taxon>
        <taxon>fabids</taxon>
        <taxon>Malpighiales</taxon>
        <taxon>Rhizophoraceae</taxon>
        <taxon>Rhizophora</taxon>
    </lineage>
</organism>
<sequence>MHYHLEECVPTPVYIYLFLNDICLMGLSALVEEGSQPNGPIRLTHHC</sequence>
<accession>A0A2P2NSS8</accession>
<proteinExistence type="predicted"/>
<name>A0A2P2NSS8_RHIMU</name>
<protein>
    <submittedName>
        <fullName evidence="1">Uncharacterized protein</fullName>
    </submittedName>
</protein>
<evidence type="ECO:0000313" key="1">
    <source>
        <dbReference type="EMBL" id="MBX45567.1"/>
    </source>
</evidence>
<dbReference type="AlphaFoldDB" id="A0A2P2NSS8"/>
<dbReference type="EMBL" id="GGEC01065083">
    <property type="protein sequence ID" value="MBX45567.1"/>
    <property type="molecule type" value="Transcribed_RNA"/>
</dbReference>
<reference evidence="1" key="1">
    <citation type="submission" date="2018-02" db="EMBL/GenBank/DDBJ databases">
        <title>Rhizophora mucronata_Transcriptome.</title>
        <authorList>
            <person name="Meera S.P."/>
            <person name="Sreeshan A."/>
            <person name="Augustine A."/>
        </authorList>
    </citation>
    <scope>NUCLEOTIDE SEQUENCE</scope>
    <source>
        <tissue evidence="1">Leaf</tissue>
    </source>
</reference>